<dbReference type="Proteomes" id="UP000501528">
    <property type="component" value="Segment"/>
</dbReference>
<proteinExistence type="predicted"/>
<evidence type="ECO:0000313" key="2">
    <source>
        <dbReference type="EMBL" id="QIQ67813.1"/>
    </source>
</evidence>
<evidence type="ECO:0000259" key="1">
    <source>
        <dbReference type="Pfam" id="PF13538"/>
    </source>
</evidence>
<reference evidence="3" key="1">
    <citation type="submission" date="2020-02" db="EMBL/GenBank/DDBJ databases">
        <authorList>
            <person name="Olsen N.S."/>
            <person name="Forero-Junco L."/>
            <person name="Kot W."/>
            <person name="Hansen L.H."/>
        </authorList>
    </citation>
    <scope>NUCLEOTIDE SEQUENCE [LARGE SCALE GENOMIC DNA]</scope>
</reference>
<sequence length="396" mass="45153">MSASNFTVDQIEERFGFRPNSQQIDAINSVVNWYRGWCDRAHRRQVYRLAGFAGTGKTSIAKIIAELCCSMDWTVFIAPTGKAAARLREKGCVNARTLHSFIYRPIGEDEDGEIMFANKDSLDEKPKLVVLDESSMIGEWDEERLLSHRIPVLEIGDFGQVPPVRGVQIFHENSCDTIMTEIERNAGNIVRASMFVRQGKRLPCREYDDIVVRAGFDMSDDEMRTFLDNDGVILCAYNNTRRRLNARARRILGYKGAQPGIGEKLVCTGNQHEYGIMNGEQAILLDFKPVPEGQEDDDEPDEMLFAKVRIIGTNYERWVKFNPLSFSAEEDVRLEAQKAIGGFDFGWAMTFHKSQGSEWKRVAMLEENLPSIPYSQLMYTGITRAIEYLLFLRKSQ</sequence>
<dbReference type="Pfam" id="PF13538">
    <property type="entry name" value="UvrD_C_2"/>
    <property type="match status" value="1"/>
</dbReference>
<dbReference type="InterPro" id="IPR027785">
    <property type="entry name" value="UvrD-like_helicase_C"/>
</dbReference>
<protein>
    <submittedName>
        <fullName evidence="2">RecD</fullName>
    </submittedName>
</protein>
<keyword evidence="3" id="KW-1185">Reference proteome</keyword>
<dbReference type="InterPro" id="IPR027417">
    <property type="entry name" value="P-loop_NTPase"/>
</dbReference>
<accession>A0A6G9LQ91</accession>
<dbReference type="SUPFAM" id="SSF52540">
    <property type="entry name" value="P-loop containing nucleoside triphosphate hydrolases"/>
    <property type="match status" value="1"/>
</dbReference>
<feature type="domain" description="UvrD-like helicase C-terminal" evidence="1">
    <location>
        <begin position="346"/>
        <end position="390"/>
    </location>
</feature>
<dbReference type="Gene3D" id="3.40.50.300">
    <property type="entry name" value="P-loop containing nucleotide triphosphate hydrolases"/>
    <property type="match status" value="2"/>
</dbReference>
<dbReference type="CDD" id="cd18809">
    <property type="entry name" value="SF1_C_RecD"/>
    <property type="match status" value="1"/>
</dbReference>
<evidence type="ECO:0000313" key="3">
    <source>
        <dbReference type="Proteomes" id="UP000501528"/>
    </source>
</evidence>
<name>A0A6G9LQ91_9CAUD</name>
<organism evidence="2 3">
    <name type="scientific">Pseudomonas phage crassa</name>
    <dbReference type="NCBI Taxonomy" id="2719600"/>
    <lineage>
        <taxon>Viruses</taxon>
        <taxon>Duplodnaviria</taxon>
        <taxon>Heunggongvirae</taxon>
        <taxon>Uroviricota</taxon>
        <taxon>Caudoviricetes</taxon>
        <taxon>Lindbergviridae</taxon>
        <taxon>Pbunavirus</taxon>
        <taxon>Pbunavirus crassa</taxon>
    </lineage>
</organism>
<dbReference type="EMBL" id="MT119377">
    <property type="protein sequence ID" value="QIQ67813.1"/>
    <property type="molecule type" value="Genomic_DNA"/>
</dbReference>
<gene>
    <name evidence="2" type="ORF">crassa_66</name>
</gene>
<dbReference type="Pfam" id="PF13604">
    <property type="entry name" value="AAA_30"/>
    <property type="match status" value="1"/>
</dbReference>